<evidence type="ECO:0000313" key="2">
    <source>
        <dbReference type="Proteomes" id="UP001500353"/>
    </source>
</evidence>
<dbReference type="SUPFAM" id="SSF51556">
    <property type="entry name" value="Metallo-dependent hydrolases"/>
    <property type="match status" value="1"/>
</dbReference>
<protein>
    <recommendedName>
        <fullName evidence="3">Peptidase M19</fullName>
    </recommendedName>
</protein>
<reference evidence="2" key="1">
    <citation type="journal article" date="2019" name="Int. J. Syst. Evol. Microbiol.">
        <title>The Global Catalogue of Microorganisms (GCM) 10K type strain sequencing project: providing services to taxonomists for standard genome sequencing and annotation.</title>
        <authorList>
            <consortium name="The Broad Institute Genomics Platform"/>
            <consortium name="The Broad Institute Genome Sequencing Center for Infectious Disease"/>
            <person name="Wu L."/>
            <person name="Ma J."/>
        </authorList>
    </citation>
    <scope>NUCLEOTIDE SEQUENCE [LARGE SCALE GENOMIC DNA]</scope>
    <source>
        <strain evidence="2">JCM 18019</strain>
    </source>
</reference>
<organism evidence="1 2">
    <name type="scientific">Chryseobacterium ginsengisoli</name>
    <dbReference type="NCBI Taxonomy" id="363853"/>
    <lineage>
        <taxon>Bacteria</taxon>
        <taxon>Pseudomonadati</taxon>
        <taxon>Bacteroidota</taxon>
        <taxon>Flavobacteriia</taxon>
        <taxon>Flavobacteriales</taxon>
        <taxon>Weeksellaceae</taxon>
        <taxon>Chryseobacterium group</taxon>
        <taxon>Chryseobacterium</taxon>
    </lineage>
</organism>
<dbReference type="Pfam" id="PF01244">
    <property type="entry name" value="Peptidase_M19"/>
    <property type="match status" value="1"/>
</dbReference>
<gene>
    <name evidence="1" type="ORF">GCM10023210_02590</name>
</gene>
<evidence type="ECO:0000313" key="1">
    <source>
        <dbReference type="EMBL" id="GAA5083687.1"/>
    </source>
</evidence>
<dbReference type="EMBL" id="BAABHX010000001">
    <property type="protein sequence ID" value="GAA5083687.1"/>
    <property type="molecule type" value="Genomic_DNA"/>
</dbReference>
<accession>A0ABP9LS57</accession>
<comment type="caution">
    <text evidence="1">The sequence shown here is derived from an EMBL/GenBank/DDBJ whole genome shotgun (WGS) entry which is preliminary data.</text>
</comment>
<dbReference type="Gene3D" id="3.20.20.140">
    <property type="entry name" value="Metal-dependent hydrolases"/>
    <property type="match status" value="1"/>
</dbReference>
<name>A0ABP9LS57_9FLAO</name>
<sequence length="516" mass="59281">MKYFDFHCHPILKQLFNDDPNIDTFIYKKDLAKIPKACSELGNIIQTQTHHIQLAEFKDEVIVGAVLYSVEKYVAKNVIPLRTNLEKPSQFKLSKTLLENIDNNVYKAFSGFLMERTLEEYIQASSYNILTKASFKSPLPKNKVNVFFTIEGCHSLVDTINECDATQSYNVNEIITNLDKVREKVKVISVNLTHLQQSSLCNHAFGMQVAKIEPFIPKGNGLQNDGKKVVQELFNRNICVDVKHMSYKSRKDLMTNIDTKKFSNPQPLVCTHAGFTGIPFKNWTGYIDFKKQAFGAMAFDLAKPIENNIYAERWGLPAFNASTINLFDEEIVWIVKNGGVIGLSLDKRILGYIDDISGKGSDETLTDREYFSMDEWNALGINNDKNFGKLIREETSITVKEFTQSQQIWDNFYYSHILNHLKHYFKVCLANGISMETAQKHITIGTDYDGLINPFDVTATVGDIGKLRSYISLNFRYFLEESNDSKTWANQIKMDTFMENLFYWNGYNFIKSRFEL</sequence>
<dbReference type="InterPro" id="IPR008257">
    <property type="entry name" value="Pept_M19"/>
</dbReference>
<evidence type="ECO:0008006" key="3">
    <source>
        <dbReference type="Google" id="ProtNLM"/>
    </source>
</evidence>
<dbReference type="RefSeq" id="WP_345199812.1">
    <property type="nucleotide sequence ID" value="NZ_BAABHX010000001.1"/>
</dbReference>
<dbReference type="Proteomes" id="UP001500353">
    <property type="component" value="Unassembled WGS sequence"/>
</dbReference>
<proteinExistence type="predicted"/>
<keyword evidence="2" id="KW-1185">Reference proteome</keyword>
<dbReference type="InterPro" id="IPR032466">
    <property type="entry name" value="Metal_Hydrolase"/>
</dbReference>